<organism evidence="8 9">
    <name type="scientific">Bacteroides nordii</name>
    <dbReference type="NCBI Taxonomy" id="291645"/>
    <lineage>
        <taxon>Bacteria</taxon>
        <taxon>Pseudomonadati</taxon>
        <taxon>Bacteroidota</taxon>
        <taxon>Bacteroidia</taxon>
        <taxon>Bacteroidales</taxon>
        <taxon>Bacteroidaceae</taxon>
        <taxon>Bacteroides</taxon>
    </lineage>
</organism>
<dbReference type="Pfam" id="PF07980">
    <property type="entry name" value="SusD_RagB"/>
    <property type="match status" value="1"/>
</dbReference>
<evidence type="ECO:0000259" key="7">
    <source>
        <dbReference type="Pfam" id="PF14322"/>
    </source>
</evidence>
<evidence type="ECO:0000256" key="3">
    <source>
        <dbReference type="ARBA" id="ARBA00022729"/>
    </source>
</evidence>
<feature type="domain" description="RagB/SusD" evidence="6">
    <location>
        <begin position="290"/>
        <end position="598"/>
    </location>
</feature>
<dbReference type="Proteomes" id="UP000284379">
    <property type="component" value="Unassembled WGS sequence"/>
</dbReference>
<gene>
    <name evidence="8" type="ORF">DW888_04210</name>
</gene>
<protein>
    <submittedName>
        <fullName evidence="8">RagB/SusD family nutrient uptake outer membrane protein</fullName>
    </submittedName>
</protein>
<comment type="similarity">
    <text evidence="2">Belongs to the SusD family.</text>
</comment>
<dbReference type="Pfam" id="PF14322">
    <property type="entry name" value="SusD-like_3"/>
    <property type="match status" value="1"/>
</dbReference>
<dbReference type="AlphaFoldDB" id="A0A413VVY3"/>
<evidence type="ECO:0000313" key="8">
    <source>
        <dbReference type="EMBL" id="RHB37776.1"/>
    </source>
</evidence>
<keyword evidence="4" id="KW-0472">Membrane</keyword>
<evidence type="ECO:0000256" key="4">
    <source>
        <dbReference type="ARBA" id="ARBA00023136"/>
    </source>
</evidence>
<dbReference type="InterPro" id="IPR011990">
    <property type="entry name" value="TPR-like_helical_dom_sf"/>
</dbReference>
<evidence type="ECO:0000256" key="5">
    <source>
        <dbReference type="ARBA" id="ARBA00023237"/>
    </source>
</evidence>
<dbReference type="Gene3D" id="1.25.40.390">
    <property type="match status" value="1"/>
</dbReference>
<dbReference type="InterPro" id="IPR033985">
    <property type="entry name" value="SusD-like_N"/>
</dbReference>
<keyword evidence="3" id="KW-0732">Signal</keyword>
<dbReference type="PROSITE" id="PS51257">
    <property type="entry name" value="PROKAR_LIPOPROTEIN"/>
    <property type="match status" value="1"/>
</dbReference>
<sequence length="599" mass="69468">MKINKILVSVLVMATSFCSCDYLDVPPINIIQDDAIFKSESGIKSYMTTLYYDLPIEDFRYTQQGFNVVGKGQGRLPNVSGEAMCSSSDDIATIGDGTWWGCWDYGKVRRVNYFLQKFPAYKSNFQNTILADAWLGEAYFIRAYYYFAMVKRYGGVPILKEPQEYIGDIESLKVPRNTEKDCYDFIAEDLDEAIRLLPDNEELLGKGRVTKYAALALKSRAMLYAGSIARYGNIDLNGLVGIDKALANNYFELAYNAVKELEKSKKFSLYQKNSDKEKNFAELFLAEDSPENIFCKYFQRNTNAHGWDVYFVPYQYRGDGYSSNMNPTLEFVEMFERKDGTSANFAERARDSYFDDPSDLFKDMDARFGGSIIYPNAYFKGELCSIQKGLIIEDGTKKENATNYENAVYTAKDGKVYHIVGKSGCGNYSGNMTGFFMRKYLNESMPQPEVVENYSEQHWIEFRYAEALLNGVEAAVEMGQHLDDALLWINDIRKRADIKLLAQDDLTVDRVRHERRIELAFENHTYWDLRRWRIADKEIEAKQYTALYPYFDINKQKYVYEEANANKYYYTFHTKMYYERIPDGEIAKNEKLIQNPYYN</sequence>
<accession>A0A413VVY3</accession>
<feature type="domain" description="SusD-like N-terminal" evidence="7">
    <location>
        <begin position="21"/>
        <end position="223"/>
    </location>
</feature>
<name>A0A413VVY3_9BACE</name>
<reference evidence="8 9" key="1">
    <citation type="submission" date="2018-08" db="EMBL/GenBank/DDBJ databases">
        <title>A genome reference for cultivated species of the human gut microbiota.</title>
        <authorList>
            <person name="Zou Y."/>
            <person name="Xue W."/>
            <person name="Luo G."/>
        </authorList>
    </citation>
    <scope>NUCLEOTIDE SEQUENCE [LARGE SCALE GENOMIC DNA]</scope>
    <source>
        <strain evidence="8 9">AM40-30BH</strain>
    </source>
</reference>
<evidence type="ECO:0000313" key="9">
    <source>
        <dbReference type="Proteomes" id="UP000284379"/>
    </source>
</evidence>
<dbReference type="InterPro" id="IPR012944">
    <property type="entry name" value="SusD_RagB_dom"/>
</dbReference>
<dbReference type="EMBL" id="QSGO01000002">
    <property type="protein sequence ID" value="RHB37776.1"/>
    <property type="molecule type" value="Genomic_DNA"/>
</dbReference>
<comment type="subcellular location">
    <subcellularLocation>
        <location evidence="1">Cell outer membrane</location>
    </subcellularLocation>
</comment>
<dbReference type="GO" id="GO:0009279">
    <property type="term" value="C:cell outer membrane"/>
    <property type="evidence" value="ECO:0007669"/>
    <property type="project" value="UniProtKB-SubCell"/>
</dbReference>
<dbReference type="RefSeq" id="WP_002559503.1">
    <property type="nucleotide sequence ID" value="NZ_CABJFV010000002.1"/>
</dbReference>
<evidence type="ECO:0000259" key="6">
    <source>
        <dbReference type="Pfam" id="PF07980"/>
    </source>
</evidence>
<comment type="caution">
    <text evidence="8">The sequence shown here is derived from an EMBL/GenBank/DDBJ whole genome shotgun (WGS) entry which is preliminary data.</text>
</comment>
<dbReference type="SUPFAM" id="SSF48452">
    <property type="entry name" value="TPR-like"/>
    <property type="match status" value="1"/>
</dbReference>
<keyword evidence="5" id="KW-0998">Cell outer membrane</keyword>
<proteinExistence type="inferred from homology"/>
<evidence type="ECO:0000256" key="2">
    <source>
        <dbReference type="ARBA" id="ARBA00006275"/>
    </source>
</evidence>
<evidence type="ECO:0000256" key="1">
    <source>
        <dbReference type="ARBA" id="ARBA00004442"/>
    </source>
</evidence>